<feature type="signal peptide" evidence="2">
    <location>
        <begin position="1"/>
        <end position="22"/>
    </location>
</feature>
<gene>
    <name evidence="3" type="ORF">EXN66_Car003779</name>
</gene>
<feature type="region of interest" description="Disordered" evidence="1">
    <location>
        <begin position="213"/>
        <end position="373"/>
    </location>
</feature>
<evidence type="ECO:0000313" key="3">
    <source>
        <dbReference type="EMBL" id="KAF3688107.1"/>
    </source>
</evidence>
<proteinExistence type="predicted"/>
<sequence length="373" mass="40433">MAGLCWMTVGLALLLSAGNSLAAVDQTWLTSIIEGIKDQYPLGNTFSLVVNIPQNQNPDSLQEVLKGDSADKVKQAVSRGQVYQGSRVVAAAQPEALSRVLENMQPLIKSSQGNFLIIYSEESPCGSTCTNTNEGSIATKINDVTQNWRGYAFVFSKVAAGPDADRSQLAQSFKQLTISKLGLENVFRCYQPGDDDFQCTSCSSGRGVTPSCLANTSPSNQEQAEDEETGETEAADVGKQVALSTGEEIGTGIGTGLSEEIGTGKGKVQRGRKGMRKGKGQKRGKRRRGGRRKGGKVRKGRKRRGKGKVRRGRKGMRKGKGQRWGKRRRGGKRRGGSKLGGWGKRRRGSKRRGGSRRGGWGRRRGGGRRRWGE</sequence>
<dbReference type="InterPro" id="IPR040958">
    <property type="entry name" value="SNAD1"/>
</dbReference>
<feature type="compositionally biased region" description="Basic residues" evidence="1">
    <location>
        <begin position="267"/>
        <end position="336"/>
    </location>
</feature>
<feature type="chain" id="PRO_5026230781" evidence="2">
    <location>
        <begin position="23"/>
        <end position="373"/>
    </location>
</feature>
<dbReference type="Proteomes" id="UP000503349">
    <property type="component" value="Chromosome 3"/>
</dbReference>
<dbReference type="AlphaFoldDB" id="A0A6G1PCY7"/>
<evidence type="ECO:0000256" key="2">
    <source>
        <dbReference type="SAM" id="SignalP"/>
    </source>
</evidence>
<name>A0A6G1PCY7_CHAAH</name>
<organism evidence="3 4">
    <name type="scientific">Channa argus</name>
    <name type="common">Northern snakehead</name>
    <name type="synonym">Ophicephalus argus</name>
    <dbReference type="NCBI Taxonomy" id="215402"/>
    <lineage>
        <taxon>Eukaryota</taxon>
        <taxon>Metazoa</taxon>
        <taxon>Chordata</taxon>
        <taxon>Craniata</taxon>
        <taxon>Vertebrata</taxon>
        <taxon>Euteleostomi</taxon>
        <taxon>Actinopterygii</taxon>
        <taxon>Neopterygii</taxon>
        <taxon>Teleostei</taxon>
        <taxon>Neoteleostei</taxon>
        <taxon>Acanthomorphata</taxon>
        <taxon>Anabantaria</taxon>
        <taxon>Anabantiformes</taxon>
        <taxon>Channoidei</taxon>
        <taxon>Channidae</taxon>
        <taxon>Channa</taxon>
    </lineage>
</organism>
<evidence type="ECO:0000313" key="4">
    <source>
        <dbReference type="Proteomes" id="UP000503349"/>
    </source>
</evidence>
<keyword evidence="2" id="KW-0732">Signal</keyword>
<evidence type="ECO:0000256" key="1">
    <source>
        <dbReference type="SAM" id="MobiDB-lite"/>
    </source>
</evidence>
<feature type="compositionally biased region" description="Acidic residues" evidence="1">
    <location>
        <begin position="223"/>
        <end position="234"/>
    </location>
</feature>
<reference evidence="3 4" key="1">
    <citation type="submission" date="2019-02" db="EMBL/GenBank/DDBJ databases">
        <title>Opniocepnalus argus genome.</title>
        <authorList>
            <person name="Zhou C."/>
            <person name="Xiao S."/>
        </authorList>
    </citation>
    <scope>NUCLEOTIDE SEQUENCE [LARGE SCALE GENOMIC DNA]</scope>
    <source>
        <strain evidence="3">OARG1902GOOAL</strain>
        <tissue evidence="3">Muscle</tissue>
    </source>
</reference>
<dbReference type="Pfam" id="PF18744">
    <property type="entry name" value="SNAD1"/>
    <property type="match status" value="1"/>
</dbReference>
<protein>
    <submittedName>
        <fullName evidence="3">Uncharacterized protein</fullName>
    </submittedName>
</protein>
<dbReference type="EMBL" id="CM015714">
    <property type="protein sequence ID" value="KAF3688107.1"/>
    <property type="molecule type" value="Genomic_DNA"/>
</dbReference>
<accession>A0A6G1PCY7</accession>
<feature type="compositionally biased region" description="Basic residues" evidence="1">
    <location>
        <begin position="343"/>
        <end position="373"/>
    </location>
</feature>
<reference evidence="4" key="2">
    <citation type="submission" date="2019-02" db="EMBL/GenBank/DDBJ databases">
        <title>Opniocepnalus argus Var Kimnra genome.</title>
        <authorList>
            <person name="Zhou C."/>
            <person name="Xiao S."/>
        </authorList>
    </citation>
    <scope>NUCLEOTIDE SEQUENCE [LARGE SCALE GENOMIC DNA]</scope>
</reference>
<keyword evidence="4" id="KW-1185">Reference proteome</keyword>